<feature type="compositionally biased region" description="Polar residues" evidence="1">
    <location>
        <begin position="609"/>
        <end position="625"/>
    </location>
</feature>
<dbReference type="GO" id="GO:0005975">
    <property type="term" value="P:carbohydrate metabolic process"/>
    <property type="evidence" value="ECO:0007669"/>
    <property type="project" value="UniProtKB-ARBA"/>
</dbReference>
<gene>
    <name evidence="3" type="ORF">GXW98_04785</name>
</gene>
<feature type="compositionally biased region" description="Low complexity" evidence="1">
    <location>
        <begin position="633"/>
        <end position="645"/>
    </location>
</feature>
<dbReference type="Pfam" id="PF13385">
    <property type="entry name" value="Laminin_G_3"/>
    <property type="match status" value="1"/>
</dbReference>
<evidence type="ECO:0000256" key="1">
    <source>
        <dbReference type="SAM" id="MobiDB-lite"/>
    </source>
</evidence>
<evidence type="ECO:0000313" key="3">
    <source>
        <dbReference type="EMBL" id="NLT79586.1"/>
    </source>
</evidence>
<dbReference type="Proteomes" id="UP000767327">
    <property type="component" value="Unassembled WGS sequence"/>
</dbReference>
<name>A0A971CZ65_9BIFI</name>
<dbReference type="EMBL" id="JAAXZR010000019">
    <property type="protein sequence ID" value="NLT79586.1"/>
    <property type="molecule type" value="Genomic_DNA"/>
</dbReference>
<evidence type="ECO:0008006" key="5">
    <source>
        <dbReference type="Google" id="ProtNLM"/>
    </source>
</evidence>
<dbReference type="Gene3D" id="2.60.120.200">
    <property type="match status" value="1"/>
</dbReference>
<keyword evidence="2" id="KW-1133">Transmembrane helix</keyword>
<dbReference type="InterPro" id="IPR013320">
    <property type="entry name" value="ConA-like_dom_sf"/>
</dbReference>
<dbReference type="SUPFAM" id="SSF49899">
    <property type="entry name" value="Concanavalin A-like lectins/glucanases"/>
    <property type="match status" value="1"/>
</dbReference>
<protein>
    <recommendedName>
        <fullName evidence="5">Fibronectin type-III domain-containing protein</fullName>
    </recommendedName>
</protein>
<feature type="transmembrane region" description="Helical" evidence="2">
    <location>
        <begin position="676"/>
        <end position="697"/>
    </location>
</feature>
<proteinExistence type="predicted"/>
<dbReference type="Gene3D" id="1.20.1270.90">
    <property type="entry name" value="AF1782-like"/>
    <property type="match status" value="1"/>
</dbReference>
<feature type="compositionally biased region" description="Polar residues" evidence="1">
    <location>
        <begin position="646"/>
        <end position="668"/>
    </location>
</feature>
<feature type="region of interest" description="Disordered" evidence="1">
    <location>
        <begin position="605"/>
        <end position="668"/>
    </location>
</feature>
<comment type="caution">
    <text evidence="3">The sequence shown here is derived from an EMBL/GenBank/DDBJ whole genome shotgun (WGS) entry which is preliminary data.</text>
</comment>
<evidence type="ECO:0000313" key="4">
    <source>
        <dbReference type="Proteomes" id="UP000767327"/>
    </source>
</evidence>
<dbReference type="AlphaFoldDB" id="A0A971CZ65"/>
<dbReference type="Gene3D" id="2.60.40.10">
    <property type="entry name" value="Immunoglobulins"/>
    <property type="match status" value="1"/>
</dbReference>
<organism evidence="3 4">
    <name type="scientific">Bifidobacterium crudilactis</name>
    <dbReference type="NCBI Taxonomy" id="327277"/>
    <lineage>
        <taxon>Bacteria</taxon>
        <taxon>Bacillati</taxon>
        <taxon>Actinomycetota</taxon>
        <taxon>Actinomycetes</taxon>
        <taxon>Bifidobacteriales</taxon>
        <taxon>Bifidobacteriaceae</taxon>
        <taxon>Bifidobacterium</taxon>
    </lineage>
</organism>
<reference evidence="3" key="1">
    <citation type="journal article" date="2020" name="Biotechnol. Biofuels">
        <title>New insights from the biogas microbiome by comprehensive genome-resolved metagenomics of nearly 1600 species originating from multiple anaerobic digesters.</title>
        <authorList>
            <person name="Campanaro S."/>
            <person name="Treu L."/>
            <person name="Rodriguez-R L.M."/>
            <person name="Kovalovszki A."/>
            <person name="Ziels R.M."/>
            <person name="Maus I."/>
            <person name="Zhu X."/>
            <person name="Kougias P.G."/>
            <person name="Basile A."/>
            <person name="Luo G."/>
            <person name="Schluter A."/>
            <person name="Konstantinidis K.T."/>
            <person name="Angelidaki I."/>
        </authorList>
    </citation>
    <scope>NUCLEOTIDE SEQUENCE</scope>
    <source>
        <strain evidence="3">AS01afH2WH_6</strain>
    </source>
</reference>
<feature type="region of interest" description="Disordered" evidence="1">
    <location>
        <begin position="43"/>
        <end position="65"/>
    </location>
</feature>
<reference evidence="3" key="2">
    <citation type="submission" date="2020-01" db="EMBL/GenBank/DDBJ databases">
        <authorList>
            <person name="Campanaro S."/>
        </authorList>
    </citation>
    <scope>NUCLEOTIDE SEQUENCE</scope>
    <source>
        <strain evidence="3">AS01afH2WH_6</strain>
    </source>
</reference>
<accession>A0A971CZ65</accession>
<dbReference type="RefSeq" id="WP_273173478.1">
    <property type="nucleotide sequence ID" value="NZ_JAAXZR010000019.1"/>
</dbReference>
<dbReference type="InterPro" id="IPR013783">
    <property type="entry name" value="Ig-like_fold"/>
</dbReference>
<evidence type="ECO:0000256" key="2">
    <source>
        <dbReference type="SAM" id="Phobius"/>
    </source>
</evidence>
<keyword evidence="2" id="KW-0472">Membrane</keyword>
<sequence>MQQYPQIVQVSGHSHATLEDARSIDQTLGYTSIQDGTIGAYFENESGKVDPSSGDGATRPADSELSSQGIIVDIHRDGTTEVHRLNFATGTWIYPQEPWIFSAAEARNDKYGKNRSSSPAVFAHDATVGFDTSATSTTKAVVTFPSAQAADDTNNNMVHSYAITLTPASGGEAVKKSVFSDYYYADKGTSGIIPTKKDQWSVTIKGLQSGTTYTAKVEALTSFQEQNALPGASIGSGASTVTTTEAPAVARKPILDVNYGLGNADDHYQHVSAKQGTDSSIVEDASLGQQVLSIKNSDGGYRYAMTPADYEAIENGFTTDVMFSLPDVKSDQCVFSNQQVSGYGFEVENGKLEFWMNPADGSKPRPSTAISANTWYHATAVYDGSTVSLYLNGDLVSSASAKGGLKIPGSGAQYFFVGADTSSSGTPEYQVKSGSVALARITSQIFTPAEVLASHGNVVDGSGSSASSITAKSAARSALESTKDTYTQGQQDFTASSWTAFSTAYDDVVSGLGDFRTEPGALSTSAASLVSAHSALAKAVDTAALQSLLTTVKAIDRSPYTAESLKALDSAQTTAAALLQNGAMTQQDVDAAVKTLQQAVDSLARIPETPNNPTNQDGNHNSGDGKNTDSDKGNTANTTTNGTKTSVDAPTSGTSDDVPSGASVESPSKQLAKTGAGFGVIAALSALFALMGGMLVVTRKQRF</sequence>
<keyword evidence="2" id="KW-0812">Transmembrane</keyword>